<protein>
    <recommendedName>
        <fullName evidence="2">N-acetylmuramoyl-L-alanine amidase</fullName>
        <ecNumber evidence="2">3.5.1.28</ecNumber>
    </recommendedName>
</protein>
<keyword evidence="6" id="KW-1185">Reference proteome</keyword>
<dbReference type="CDD" id="cd00063">
    <property type="entry name" value="FN3"/>
    <property type="match status" value="1"/>
</dbReference>
<dbReference type="InterPro" id="IPR033803">
    <property type="entry name" value="CBD-like_Golvesin-Xly"/>
</dbReference>
<dbReference type="Proteomes" id="UP000192276">
    <property type="component" value="Unassembled WGS sequence"/>
</dbReference>
<dbReference type="InterPro" id="IPR013783">
    <property type="entry name" value="Ig-like_fold"/>
</dbReference>
<dbReference type="PANTHER" id="PTHR30404">
    <property type="entry name" value="N-ACETYLMURAMOYL-L-ALANINE AMIDASE"/>
    <property type="match status" value="1"/>
</dbReference>
<dbReference type="SUPFAM" id="SSF53187">
    <property type="entry name" value="Zn-dependent exopeptidases"/>
    <property type="match status" value="1"/>
</dbReference>
<dbReference type="GO" id="GO:0008745">
    <property type="term" value="F:N-acetylmuramoyl-L-alanine amidase activity"/>
    <property type="evidence" value="ECO:0007669"/>
    <property type="project" value="UniProtKB-EC"/>
</dbReference>
<dbReference type="SMART" id="SM00646">
    <property type="entry name" value="Ami_3"/>
    <property type="match status" value="1"/>
</dbReference>
<dbReference type="PROSITE" id="PS50853">
    <property type="entry name" value="FN3"/>
    <property type="match status" value="1"/>
</dbReference>
<accession>A0A1V9G1X5</accession>
<dbReference type="PANTHER" id="PTHR30404:SF0">
    <property type="entry name" value="N-ACETYLMURAMOYL-L-ALANINE AMIDASE AMIC"/>
    <property type="match status" value="1"/>
</dbReference>
<dbReference type="InterPro" id="IPR002508">
    <property type="entry name" value="MurNAc-LAA_cat"/>
</dbReference>
<dbReference type="CDD" id="cd02696">
    <property type="entry name" value="MurNAc-LAA"/>
    <property type="match status" value="1"/>
</dbReference>
<name>A0A1V9G1X5_9BACT</name>
<dbReference type="AlphaFoldDB" id="A0A1V9G1X5"/>
<dbReference type="InterPro" id="IPR036116">
    <property type="entry name" value="FN3_sf"/>
</dbReference>
<evidence type="ECO:0000313" key="6">
    <source>
        <dbReference type="Proteomes" id="UP000192276"/>
    </source>
</evidence>
<evidence type="ECO:0000256" key="2">
    <source>
        <dbReference type="ARBA" id="ARBA00011901"/>
    </source>
</evidence>
<dbReference type="EMBL" id="LWBP01000089">
    <property type="protein sequence ID" value="OQP64508.1"/>
    <property type="molecule type" value="Genomic_DNA"/>
</dbReference>
<dbReference type="InterPro" id="IPR003961">
    <property type="entry name" value="FN3_dom"/>
</dbReference>
<feature type="domain" description="Fibronectin type-III" evidence="4">
    <location>
        <begin position="540"/>
        <end position="632"/>
    </location>
</feature>
<proteinExistence type="predicted"/>
<dbReference type="STRING" id="550983.A4R26_15755"/>
<evidence type="ECO:0000256" key="3">
    <source>
        <dbReference type="ARBA" id="ARBA00022801"/>
    </source>
</evidence>
<dbReference type="SUPFAM" id="SSF49265">
    <property type="entry name" value="Fibronectin type III"/>
    <property type="match status" value="1"/>
</dbReference>
<gene>
    <name evidence="5" type="ORF">A4R26_15755</name>
</gene>
<reference evidence="6" key="1">
    <citation type="submission" date="2016-04" db="EMBL/GenBank/DDBJ databases">
        <authorList>
            <person name="Chen L."/>
            <person name="Zhuang W."/>
            <person name="Wang G."/>
        </authorList>
    </citation>
    <scope>NUCLEOTIDE SEQUENCE [LARGE SCALE GENOMIC DNA]</scope>
    <source>
        <strain evidence="6">208</strain>
    </source>
</reference>
<keyword evidence="3" id="KW-0378">Hydrolase</keyword>
<dbReference type="GO" id="GO:0030288">
    <property type="term" value="C:outer membrane-bounded periplasmic space"/>
    <property type="evidence" value="ECO:0007669"/>
    <property type="project" value="TreeGrafter"/>
</dbReference>
<dbReference type="Gene3D" id="3.40.630.40">
    <property type="entry name" value="Zn-dependent exopeptidases"/>
    <property type="match status" value="1"/>
</dbReference>
<dbReference type="InterPro" id="IPR050695">
    <property type="entry name" value="N-acetylmuramoyl_amidase_3"/>
</dbReference>
<dbReference type="Pfam" id="PF25275">
    <property type="entry name" value="Golvesin_C"/>
    <property type="match status" value="1"/>
</dbReference>
<organism evidence="5 6">
    <name type="scientific">Niastella populi</name>
    <dbReference type="NCBI Taxonomy" id="550983"/>
    <lineage>
        <taxon>Bacteria</taxon>
        <taxon>Pseudomonadati</taxon>
        <taxon>Bacteroidota</taxon>
        <taxon>Chitinophagia</taxon>
        <taxon>Chitinophagales</taxon>
        <taxon>Chitinophagaceae</taxon>
        <taxon>Niastella</taxon>
    </lineage>
</organism>
<dbReference type="SMART" id="SM00060">
    <property type="entry name" value="FN3"/>
    <property type="match status" value="1"/>
</dbReference>
<dbReference type="Pfam" id="PF01520">
    <property type="entry name" value="Amidase_3"/>
    <property type="match status" value="1"/>
</dbReference>
<evidence type="ECO:0000313" key="5">
    <source>
        <dbReference type="EMBL" id="OQP64508.1"/>
    </source>
</evidence>
<dbReference type="GO" id="GO:0009253">
    <property type="term" value="P:peptidoglycan catabolic process"/>
    <property type="evidence" value="ECO:0007669"/>
    <property type="project" value="InterPro"/>
</dbReference>
<dbReference type="Gene3D" id="2.60.40.10">
    <property type="entry name" value="Immunoglobulins"/>
    <property type="match status" value="1"/>
</dbReference>
<dbReference type="EC" id="3.5.1.28" evidence="2"/>
<evidence type="ECO:0000259" key="4">
    <source>
        <dbReference type="PROSITE" id="PS50853"/>
    </source>
</evidence>
<evidence type="ECO:0000256" key="1">
    <source>
        <dbReference type="ARBA" id="ARBA00001561"/>
    </source>
</evidence>
<comment type="catalytic activity">
    <reaction evidence="1">
        <text>Hydrolyzes the link between N-acetylmuramoyl residues and L-amino acid residues in certain cell-wall glycopeptides.</text>
        <dbReference type="EC" id="3.5.1.28"/>
    </reaction>
</comment>
<comment type="caution">
    <text evidence="5">The sequence shown here is derived from an EMBL/GenBank/DDBJ whole genome shotgun (WGS) entry which is preliminary data.</text>
</comment>
<dbReference type="Pfam" id="PF00041">
    <property type="entry name" value="fn3"/>
    <property type="match status" value="1"/>
</dbReference>
<sequence length="1059" mass="115331">MLSSASISFAQNDTSIVTHLNQLISQEPSIHLRVDSVIKRNGDLHVFFNTDAAFAPGDISETESEVVTELLLHLITDTDSRNVLPFAKDKTNGEWRTLDWFVLSAPIEKYEPVKNNDPYPDKPGAAGTEGARIFPGQGQPAGPGALSGKTVWLSAGHGWQNTGTGLGFLTQRGNSNQLVEDFTTAETVDHYLLNYLINAGANVWSVRERDMNPAEIIVNNDDGAPAYTETGTWSDGTIAGYGGTYRTHVAGAAEKAKAVFRPAVTTSGLYWVSVRYISGVNRATDVKYAVTHAGGATTFTVNQEIHGDTWVYLGQFYFFAGGNYTITISNQSADSTQAIVADAIRLGGGIGQTPDCLNGGTASGRPRFEESARQFARFQGHPPCREDVTVRPIYTEWELSKGLAGEISNAVFVSFHTNAGGGTGTESYRYNGLGSSQPNITAGSTQLRDSIHRQLVADIRAGWRSTWTDRGVKTANLGELRELRTIPGTLIELGFHDHTGDAAAMREPEFRRLAARAIYKGILKFFTYRDSIPVTFLPEEPRLLAARNTGYGKIRLSWAPPVSGGIYGDAATGYRVYVSDNGRGFTDAVNVTDTSFLFKAKPNKTYFFKVTAVNAGGESFASGVVAARTARHSMSHKHKPVKYLLVDGFDRLDASAMLLKFESSALGNVRRMVLNSMNNYSYMVEHGNGLAACDVAFDGVQNEVIGSCTIDLSAYFAIDWFAGEESTAGKSLDSTERSQLKKYLDRGGRLLISGAEIGWDLGRAASANADTGFYNDYLKAVYVSDGAGTYNFNGTTGFFNGGTGSYGNGVNGAYNVDFPDVLDTTGGSELVLHYTGGTGAGIGYKGRFRVLYFGFPIEAIVDENVRNSIICQSVDYLSNPYRHCGFVLHGHHGRHGNHLQWTTGPETNTAYYRLEKSRDGKHFETVNGRIDPMGSASEGYEYEFDDSDDNSTVYYRVVTIDKNNKQIVSNLAIIQHDKPAQLFVLNNPARGDIRLKIIGSGAFKLTLMNETGQTVYQTTVNAFNSRLVTLPAARLAKGMYWLSAAVDGRKVETVKILMQ</sequence>